<feature type="transmembrane region" description="Helical" evidence="3">
    <location>
        <begin position="12"/>
        <end position="32"/>
    </location>
</feature>
<dbReference type="AlphaFoldDB" id="A0A8C7XZ56"/>
<proteinExistence type="predicted"/>
<evidence type="ECO:0000259" key="4">
    <source>
        <dbReference type="PROSITE" id="PS50853"/>
    </source>
</evidence>
<keyword evidence="6" id="KW-1185">Reference proteome</keyword>
<dbReference type="SUPFAM" id="SSF49265">
    <property type="entry name" value="Fibronectin type III"/>
    <property type="match status" value="2"/>
</dbReference>
<evidence type="ECO:0000313" key="5">
    <source>
        <dbReference type="Ensembl" id="ENSOSIP00000019886.1"/>
    </source>
</evidence>
<dbReference type="CDD" id="cd00063">
    <property type="entry name" value="FN3"/>
    <property type="match status" value="2"/>
</dbReference>
<protein>
    <recommendedName>
        <fullName evidence="4">Fibronectin type-III domain-containing protein</fullName>
    </recommendedName>
</protein>
<dbReference type="InterPro" id="IPR036116">
    <property type="entry name" value="FN3_sf"/>
</dbReference>
<evidence type="ECO:0000313" key="6">
    <source>
        <dbReference type="Proteomes" id="UP000694383"/>
    </source>
</evidence>
<dbReference type="PANTHER" id="PTHR46708">
    <property type="entry name" value="TENASCIN"/>
    <property type="match status" value="1"/>
</dbReference>
<dbReference type="InterPro" id="IPR003961">
    <property type="entry name" value="FN3_dom"/>
</dbReference>
<dbReference type="PROSITE" id="PS50853">
    <property type="entry name" value="FN3"/>
    <property type="match status" value="1"/>
</dbReference>
<feature type="transmembrane region" description="Helical" evidence="3">
    <location>
        <begin position="526"/>
        <end position="546"/>
    </location>
</feature>
<dbReference type="SMART" id="SM00060">
    <property type="entry name" value="FN3"/>
    <property type="match status" value="3"/>
</dbReference>
<accession>A0A8C7XZ56</accession>
<keyword evidence="3" id="KW-0812">Transmembrane</keyword>
<evidence type="ECO:0000256" key="2">
    <source>
        <dbReference type="SAM" id="MobiDB-lite"/>
    </source>
</evidence>
<evidence type="ECO:0000256" key="3">
    <source>
        <dbReference type="SAM" id="Phobius"/>
    </source>
</evidence>
<evidence type="ECO:0000256" key="1">
    <source>
        <dbReference type="ARBA" id="ARBA00022737"/>
    </source>
</evidence>
<dbReference type="Ensembl" id="ENSOSIT00000021003.1">
    <property type="protein sequence ID" value="ENSOSIP00000019886.1"/>
    <property type="gene ID" value="ENSOSIG00000010669.1"/>
</dbReference>
<dbReference type="InterPro" id="IPR050991">
    <property type="entry name" value="ECM_Regulatory_Proteins"/>
</dbReference>
<feature type="domain" description="Fibronectin type-III" evidence="4">
    <location>
        <begin position="148"/>
        <end position="243"/>
    </location>
</feature>
<dbReference type="GeneTree" id="ENSGT00940000155603"/>
<reference evidence="5" key="2">
    <citation type="submission" date="2025-09" db="UniProtKB">
        <authorList>
            <consortium name="Ensembl"/>
        </authorList>
    </citation>
    <scope>IDENTIFICATION</scope>
</reference>
<dbReference type="Proteomes" id="UP000694383">
    <property type="component" value="Unplaced"/>
</dbReference>
<dbReference type="PANTHER" id="PTHR46708:SF2">
    <property type="entry name" value="FIBRONECTIN TYPE-III DOMAIN-CONTAINING PROTEIN"/>
    <property type="match status" value="1"/>
</dbReference>
<keyword evidence="1" id="KW-0677">Repeat</keyword>
<feature type="region of interest" description="Disordered" evidence="2">
    <location>
        <begin position="716"/>
        <end position="746"/>
    </location>
</feature>
<name>A0A8C7XZ56_9TELE</name>
<sequence length="746" mass="82064">MLVQMDLGAAQLFCVAWFLESVLVLVCVGVTVTHKELKLCEEDERVCVSDLRDCGSHPPPSLQQNLNMSCYYQQSADETRSISCEWSEELGSHSSDVSLTFSRRNKVISCQGIFNPLAVFNVTARIMNPLTGTEIWSRPQTVSQPKEKPFPPVVTVLASTHDSLVVSWKSNTNGNCQLRHRPSRTPAWTQVPDFFSIHSGQNLNFSITGLSPFTEYRCAVACIGDSGIWSDWSSDVRGKTLDKEPSRLAELCYRLEETTSREALRLHLVWKAANPQKGEGRVLWYELSVEPGGQTRNITETTALLVVNEGNYSVSVRGFNTAYSGPTTHLQINTQRRSNPPSVRNLWVISCYPENRTLQVEWEISAAVSHVIIQLRSDASPSTSRWLRVHGSTTSAGLPDVEADESYQVAVFPVQNQQCGPARSLSASLPRGALIEAVGLTVLRVTEAEVTIKWAWQPKSGPIRVSRYMASLRGDPHSRAWRLFPDENQHTFVNLTPNTEYTVLLLADSRPVSFVAVKTDLSQGPGAVAIVTPLLLAVALLILSVLSRTVFRSLCLPPVSSPRGSTAGLWLMNSGRQMFTGSILDTADFQVTDALAEKTLFSVAFLSLRRPSEEDLDEDFSPAAVSSRHAQLPALSLFAAQITEETAKRPHQREYDLCRSQEDEEGCPFPEVLLDGFCGGLMKGTLGGGGAGQSCSPLMCETEYLSNSCFQVETEDQSDQSDCSGEPVETPPPPNKPCDAAFQKIN</sequence>
<keyword evidence="3" id="KW-1133">Transmembrane helix</keyword>
<dbReference type="Gene3D" id="2.60.40.10">
    <property type="entry name" value="Immunoglobulins"/>
    <property type="match status" value="4"/>
</dbReference>
<reference evidence="5" key="1">
    <citation type="submission" date="2025-08" db="UniProtKB">
        <authorList>
            <consortium name="Ensembl"/>
        </authorList>
    </citation>
    <scope>IDENTIFICATION</scope>
</reference>
<organism evidence="5 6">
    <name type="scientific">Oryzias sinensis</name>
    <name type="common">Chinese medaka</name>
    <dbReference type="NCBI Taxonomy" id="183150"/>
    <lineage>
        <taxon>Eukaryota</taxon>
        <taxon>Metazoa</taxon>
        <taxon>Chordata</taxon>
        <taxon>Craniata</taxon>
        <taxon>Vertebrata</taxon>
        <taxon>Euteleostomi</taxon>
        <taxon>Actinopterygii</taxon>
        <taxon>Neopterygii</taxon>
        <taxon>Teleostei</taxon>
        <taxon>Neoteleostei</taxon>
        <taxon>Acanthomorphata</taxon>
        <taxon>Ovalentaria</taxon>
        <taxon>Atherinomorphae</taxon>
        <taxon>Beloniformes</taxon>
        <taxon>Adrianichthyidae</taxon>
        <taxon>Oryziinae</taxon>
        <taxon>Oryzias</taxon>
    </lineage>
</organism>
<keyword evidence="3" id="KW-0472">Membrane</keyword>
<dbReference type="InterPro" id="IPR013783">
    <property type="entry name" value="Ig-like_fold"/>
</dbReference>